<comment type="caution">
    <text evidence="1">The sequence shown here is derived from an EMBL/GenBank/DDBJ whole genome shotgun (WGS) entry which is preliminary data.</text>
</comment>
<dbReference type="Proteomes" id="UP000288805">
    <property type="component" value="Unassembled WGS sequence"/>
</dbReference>
<sequence>MSPKEHFNISSHIPSLQFVTRLPDSNKGWAKGHVLVSDPWSRSIEGSDKLFQPTRCSIHAGIEIRGHLVEWVEKSSFIHLNKLFDIDQIEQKHNKLLIENNLKTIIAQPKPFMIHLLIRLAPLTLVPGEHFVLKNLPFYEVARLADVEVWQTLLYAQEKKCQKWTLRQAIGSTSQATSSLAPWLAKKSTIVHPQA</sequence>
<organism evidence="1 2">
    <name type="scientific">Vitis vinifera</name>
    <name type="common">Grape</name>
    <dbReference type="NCBI Taxonomy" id="29760"/>
    <lineage>
        <taxon>Eukaryota</taxon>
        <taxon>Viridiplantae</taxon>
        <taxon>Streptophyta</taxon>
        <taxon>Embryophyta</taxon>
        <taxon>Tracheophyta</taxon>
        <taxon>Spermatophyta</taxon>
        <taxon>Magnoliopsida</taxon>
        <taxon>eudicotyledons</taxon>
        <taxon>Gunneridae</taxon>
        <taxon>Pentapetalae</taxon>
        <taxon>rosids</taxon>
        <taxon>Vitales</taxon>
        <taxon>Vitaceae</taxon>
        <taxon>Viteae</taxon>
        <taxon>Vitis</taxon>
    </lineage>
</organism>
<evidence type="ECO:0000313" key="2">
    <source>
        <dbReference type="Proteomes" id="UP000288805"/>
    </source>
</evidence>
<proteinExistence type="predicted"/>
<dbReference type="EMBL" id="QGNW01000054">
    <property type="protein sequence ID" value="RVX05848.1"/>
    <property type="molecule type" value="Genomic_DNA"/>
</dbReference>
<dbReference type="AlphaFoldDB" id="A0A438JA59"/>
<protein>
    <submittedName>
        <fullName evidence="1">Uncharacterized protein</fullName>
    </submittedName>
</protein>
<accession>A0A438JA59</accession>
<name>A0A438JA59_VITVI</name>
<reference evidence="1 2" key="1">
    <citation type="journal article" date="2018" name="PLoS Genet.">
        <title>Population sequencing reveals clonal diversity and ancestral inbreeding in the grapevine cultivar Chardonnay.</title>
        <authorList>
            <person name="Roach M.J."/>
            <person name="Johnson D.L."/>
            <person name="Bohlmann J."/>
            <person name="van Vuuren H.J."/>
            <person name="Jones S.J."/>
            <person name="Pretorius I.S."/>
            <person name="Schmidt S.A."/>
            <person name="Borneman A.R."/>
        </authorList>
    </citation>
    <scope>NUCLEOTIDE SEQUENCE [LARGE SCALE GENOMIC DNA]</scope>
    <source>
        <strain evidence="2">cv. Chardonnay</strain>
        <tissue evidence="1">Leaf</tissue>
    </source>
</reference>
<evidence type="ECO:0000313" key="1">
    <source>
        <dbReference type="EMBL" id="RVX05848.1"/>
    </source>
</evidence>
<gene>
    <name evidence="1" type="ORF">CK203_023837</name>
</gene>